<dbReference type="InterPro" id="IPR038765">
    <property type="entry name" value="Papain-like_cys_pep_sf"/>
</dbReference>
<dbReference type="EMBL" id="UZAN01044401">
    <property type="protein sequence ID" value="VDP80696.1"/>
    <property type="molecule type" value="Genomic_DNA"/>
</dbReference>
<organism evidence="10">
    <name type="scientific">Echinostoma caproni</name>
    <dbReference type="NCBI Taxonomy" id="27848"/>
    <lineage>
        <taxon>Eukaryota</taxon>
        <taxon>Metazoa</taxon>
        <taxon>Spiralia</taxon>
        <taxon>Lophotrochozoa</taxon>
        <taxon>Platyhelminthes</taxon>
        <taxon>Trematoda</taxon>
        <taxon>Digenea</taxon>
        <taxon>Plagiorchiida</taxon>
        <taxon>Echinostomata</taxon>
        <taxon>Echinostomatoidea</taxon>
        <taxon>Echinostomatidae</taxon>
        <taxon>Echinostoma</taxon>
    </lineage>
</organism>
<evidence type="ECO:0000256" key="1">
    <source>
        <dbReference type="ARBA" id="ARBA00005234"/>
    </source>
</evidence>
<dbReference type="InterPro" id="IPR051947">
    <property type="entry name" value="Sentrin-specific_protease"/>
</dbReference>
<feature type="domain" description="Ubiquitin-like protease family profile" evidence="7">
    <location>
        <begin position="209"/>
        <end position="435"/>
    </location>
</feature>
<evidence type="ECO:0000256" key="2">
    <source>
        <dbReference type="ARBA" id="ARBA00022553"/>
    </source>
</evidence>
<evidence type="ECO:0000256" key="3">
    <source>
        <dbReference type="ARBA" id="ARBA00022670"/>
    </source>
</evidence>
<dbReference type="WBParaSite" id="ECPE_0000730701-mRNA-1">
    <property type="protein sequence ID" value="ECPE_0000730701-mRNA-1"/>
    <property type="gene ID" value="ECPE_0000730701"/>
</dbReference>
<dbReference type="GO" id="GO:0070139">
    <property type="term" value="F:SUMO-specific endopeptidase activity"/>
    <property type="evidence" value="ECO:0007669"/>
    <property type="project" value="TreeGrafter"/>
</dbReference>
<accession>A0A183AK06</accession>
<evidence type="ECO:0000259" key="7">
    <source>
        <dbReference type="PROSITE" id="PS50600"/>
    </source>
</evidence>
<feature type="region of interest" description="Disordered" evidence="6">
    <location>
        <begin position="67"/>
        <end position="111"/>
    </location>
</feature>
<dbReference type="Pfam" id="PF02902">
    <property type="entry name" value="Peptidase_C48"/>
    <property type="match status" value="1"/>
</dbReference>
<evidence type="ECO:0000256" key="6">
    <source>
        <dbReference type="SAM" id="MobiDB-lite"/>
    </source>
</evidence>
<sequence>MKWIILVLGDRMTHSPEKNILVQQMELIGSSIRANDGFCKMDCTWMETRSLLLDCGLRLPRAEARAQAADTASNQPSNIRIDLPTTSKPIAKPPANQSDESRPKSDGGLLNNVISTLSSAGMHILGNVGNSTAPLANQVPNPKVTDNQENAGEDFIILCEEDNENVDNIGNRSDSINPSATTSSQDDAVGSGDTGFKFDYQPPGSTDSVILTSADLDCLTPGALINDAIINFYLKYLYFEQLSDLQRACTYVFNCFFYSRLSGMTPTPPAANTRSQNTKPEMLKGSVPQSSLAPSHWFLGLVCYPWMAGMVSYTALYQAAAFDMCQLTEQFSNIDSLVGHLNVDDRIICDAPLERLPGDTVGAAFDRWRRQRLIWLRSRGINAIYLQAEWDTRRSGEDGALSFNRDTIRGFSPRVPSQSNLVDCGIYLLHYVEMFFKQPVKSYTKDYFQHEMASWFSEATVGKKRMEIYNVITQLHERSQSTRPSESTASSLLS</sequence>
<dbReference type="Gene3D" id="3.30.310.130">
    <property type="entry name" value="Ubiquitin-related"/>
    <property type="match status" value="1"/>
</dbReference>
<protein>
    <submittedName>
        <fullName evidence="10">ULP_PROTEASE domain-containing protein</fullName>
    </submittedName>
</protein>
<feature type="compositionally biased region" description="Polar residues" evidence="6">
    <location>
        <begin position="167"/>
        <end position="186"/>
    </location>
</feature>
<gene>
    <name evidence="8" type="ORF">ECPE_LOCUS7291</name>
</gene>
<evidence type="ECO:0000313" key="8">
    <source>
        <dbReference type="EMBL" id="VDP80696.1"/>
    </source>
</evidence>
<dbReference type="OrthoDB" id="442460at2759"/>
<dbReference type="InterPro" id="IPR003653">
    <property type="entry name" value="Peptidase_C48_C"/>
</dbReference>
<evidence type="ECO:0000313" key="10">
    <source>
        <dbReference type="WBParaSite" id="ECPE_0000730701-mRNA-1"/>
    </source>
</evidence>
<dbReference type="GO" id="GO:0016926">
    <property type="term" value="P:protein desumoylation"/>
    <property type="evidence" value="ECO:0007669"/>
    <property type="project" value="TreeGrafter"/>
</dbReference>
<evidence type="ECO:0000256" key="5">
    <source>
        <dbReference type="ARBA" id="ARBA00022801"/>
    </source>
</evidence>
<reference evidence="10" key="1">
    <citation type="submission" date="2016-06" db="UniProtKB">
        <authorList>
            <consortium name="WormBaseParasite"/>
        </authorList>
    </citation>
    <scope>IDENTIFICATION</scope>
</reference>
<dbReference type="GO" id="GO:0005634">
    <property type="term" value="C:nucleus"/>
    <property type="evidence" value="ECO:0007669"/>
    <property type="project" value="TreeGrafter"/>
</dbReference>
<feature type="region of interest" description="Disordered" evidence="6">
    <location>
        <begin position="167"/>
        <end position="195"/>
    </location>
</feature>
<dbReference type="PANTHER" id="PTHR46896:SF3">
    <property type="entry name" value="FI06413P-RELATED"/>
    <property type="match status" value="1"/>
</dbReference>
<keyword evidence="5" id="KW-0378">Hydrolase</keyword>
<evidence type="ECO:0000256" key="4">
    <source>
        <dbReference type="ARBA" id="ARBA00022786"/>
    </source>
</evidence>
<proteinExistence type="inferred from homology"/>
<dbReference type="SUPFAM" id="SSF54001">
    <property type="entry name" value="Cysteine proteinases"/>
    <property type="match status" value="1"/>
</dbReference>
<keyword evidence="4" id="KW-0833">Ubl conjugation pathway</keyword>
<feature type="compositionally biased region" description="Polar residues" evidence="6">
    <location>
        <begin position="73"/>
        <end position="88"/>
    </location>
</feature>
<keyword evidence="9" id="KW-1185">Reference proteome</keyword>
<dbReference type="GO" id="GO:0005737">
    <property type="term" value="C:cytoplasm"/>
    <property type="evidence" value="ECO:0007669"/>
    <property type="project" value="TreeGrafter"/>
</dbReference>
<name>A0A183AK06_9TREM</name>
<dbReference type="AlphaFoldDB" id="A0A183AK06"/>
<keyword evidence="2" id="KW-0597">Phosphoprotein</keyword>
<comment type="similarity">
    <text evidence="1">Belongs to the peptidase C48 family.</text>
</comment>
<dbReference type="PROSITE" id="PS50600">
    <property type="entry name" value="ULP_PROTEASE"/>
    <property type="match status" value="1"/>
</dbReference>
<reference evidence="8 9" key="2">
    <citation type="submission" date="2018-11" db="EMBL/GenBank/DDBJ databases">
        <authorList>
            <consortium name="Pathogen Informatics"/>
        </authorList>
    </citation>
    <scope>NUCLEOTIDE SEQUENCE [LARGE SCALE GENOMIC DNA]</scope>
    <source>
        <strain evidence="8 9">Egypt</strain>
    </source>
</reference>
<dbReference type="PANTHER" id="PTHR46896">
    <property type="entry name" value="SENTRIN-SPECIFIC PROTEASE"/>
    <property type="match status" value="1"/>
</dbReference>
<keyword evidence="3" id="KW-0645">Protease</keyword>
<dbReference type="Proteomes" id="UP000272942">
    <property type="component" value="Unassembled WGS sequence"/>
</dbReference>
<evidence type="ECO:0000313" key="9">
    <source>
        <dbReference type="Proteomes" id="UP000272942"/>
    </source>
</evidence>
<dbReference type="Gene3D" id="1.10.418.20">
    <property type="match status" value="2"/>
</dbReference>
<dbReference type="GO" id="GO:0006508">
    <property type="term" value="P:proteolysis"/>
    <property type="evidence" value="ECO:0007669"/>
    <property type="project" value="UniProtKB-KW"/>
</dbReference>